<dbReference type="InterPro" id="IPR036279">
    <property type="entry name" value="5-3_exonuclease_C_sf"/>
</dbReference>
<keyword evidence="12" id="KW-1185">Reference proteome</keyword>
<comment type="subcellular location">
    <subcellularLocation>
        <location evidence="2">Nucleus</location>
    </subcellularLocation>
</comment>
<keyword evidence="3" id="KW-0540">Nuclease</keyword>
<dbReference type="SMART" id="SM00279">
    <property type="entry name" value="HhH2"/>
    <property type="match status" value="1"/>
</dbReference>
<dbReference type="SMART" id="SM00485">
    <property type="entry name" value="XPGN"/>
    <property type="match status" value="1"/>
</dbReference>
<dbReference type="PANTHER" id="PTHR16171">
    <property type="entry name" value="DNA REPAIR PROTEIN COMPLEMENTING XP-G CELLS-RELATED"/>
    <property type="match status" value="1"/>
</dbReference>
<feature type="compositionally biased region" description="Basic residues" evidence="8">
    <location>
        <begin position="39"/>
        <end position="51"/>
    </location>
</feature>
<evidence type="ECO:0000256" key="2">
    <source>
        <dbReference type="ARBA" id="ARBA00004123"/>
    </source>
</evidence>
<dbReference type="PRINTS" id="PR00853">
    <property type="entry name" value="XPGRADSUPER"/>
</dbReference>
<evidence type="ECO:0000256" key="1">
    <source>
        <dbReference type="ARBA" id="ARBA00001946"/>
    </source>
</evidence>
<evidence type="ECO:0000259" key="10">
    <source>
        <dbReference type="SMART" id="SM00485"/>
    </source>
</evidence>
<feature type="region of interest" description="Disordered" evidence="8">
    <location>
        <begin position="483"/>
        <end position="503"/>
    </location>
</feature>
<evidence type="ECO:0000256" key="7">
    <source>
        <dbReference type="ARBA" id="ARBA00023242"/>
    </source>
</evidence>
<keyword evidence="7" id="KW-0539">Nucleus</keyword>
<dbReference type="GO" id="GO:0003697">
    <property type="term" value="F:single-stranded DNA binding"/>
    <property type="evidence" value="ECO:0007669"/>
    <property type="project" value="TreeGrafter"/>
</dbReference>
<dbReference type="Gene3D" id="3.40.50.1010">
    <property type="entry name" value="5'-nuclease"/>
    <property type="match status" value="2"/>
</dbReference>
<evidence type="ECO:0000256" key="4">
    <source>
        <dbReference type="ARBA" id="ARBA00022723"/>
    </source>
</evidence>
<evidence type="ECO:0000313" key="11">
    <source>
        <dbReference type="EMBL" id="GMT33553.1"/>
    </source>
</evidence>
<accession>A0AAV5WTG9</accession>
<sequence>MRMPSRGTSPSSSPPESPPRTSRRCTRRLTPPSAPTPKPSRRRRRSRRRDGPRRSSLTPSASPVSAPRRRTCSTSRLRWRPSKCPHLFLLLQNKFVTPLFCYCLHIMEKLFVFSISTQIKRISFENNCLVHMGIHGLWPVLETSSERVSLEKLDGKRVAVDVSIWLYQAQLGFSPDSPSPHVHLLIRRLAKLIFYKIRPVFVFDGPAVPVFKRRVLEERAMKRHADELVVTKDKMKHLEDLARSEHEPEAVQKALTAMRSPQKRKRRDETEKMFELPSTSREVVTVVDSSTDDEKEEEEVEKEEGIDPRTSDCLRWDEEGLVDDVMALAARRETLRAQRLLPHQLPHDSDSFSSFQMQRLLGRSRLNERIEELKKSNDGEQVVMLSREGRKREHRIEWDKGDDECTIIEEKKKSVPQCDLPNWRMTLSLDYMEEEKRGEEDTKRRDEEEDVQRAITLSLVDRGVIPSRGEWMSKSGLIEEVQRKRHGMHRRVSSSSSDSDMIDVPSTDIDDIMADVGPSTSGWNPALIDDEIGGRVPSMITTQPKENEERERTGVAEYRELQEVLSICGFPWIEAPGEAEAQCVWLQNEGLVDAVVSDDSDCFAFGVGTIVRHMFSREKDIEYYEGRRVEKELGLTRWDTISIAMLSGGDYSMGLKGVGIVTALELLAQFTEERKGEEEKETLERLRRIEEWLMNGKMAECLERKKLRAAVERTAHRDEIKGLANASILSAYSSPLVDESREPLRWRQVKIERLKALLWQKLKWDEQRVEKTLMDAFARWNEFMARQTTYQMHISSYIVREGAGEKRRQLGKRMEAALGMIREKRAALPAHLRVNSLEEKEEEKKKKEEKKE</sequence>
<dbReference type="InterPro" id="IPR006086">
    <property type="entry name" value="XPG-I_dom"/>
</dbReference>
<reference evidence="11" key="1">
    <citation type="submission" date="2023-10" db="EMBL/GenBank/DDBJ databases">
        <title>Genome assembly of Pristionchus species.</title>
        <authorList>
            <person name="Yoshida K."/>
            <person name="Sommer R.J."/>
        </authorList>
    </citation>
    <scope>NUCLEOTIDE SEQUENCE</scope>
    <source>
        <strain evidence="11">RS5133</strain>
    </source>
</reference>
<keyword evidence="5" id="KW-0378">Hydrolase</keyword>
<feature type="domain" description="XPG N-terminal" evidence="10">
    <location>
        <begin position="132"/>
        <end position="226"/>
    </location>
</feature>
<feature type="non-terminal residue" evidence="11">
    <location>
        <position position="852"/>
    </location>
</feature>
<feature type="region of interest" description="Disordered" evidence="8">
    <location>
        <begin position="287"/>
        <end position="310"/>
    </location>
</feature>
<dbReference type="SUPFAM" id="SSF47807">
    <property type="entry name" value="5' to 3' exonuclease, C-terminal subdomain"/>
    <property type="match status" value="1"/>
</dbReference>
<feature type="region of interest" description="Disordered" evidence="8">
    <location>
        <begin position="832"/>
        <end position="852"/>
    </location>
</feature>
<dbReference type="InterPro" id="IPR008918">
    <property type="entry name" value="HhH2"/>
</dbReference>
<feature type="region of interest" description="Disordered" evidence="8">
    <location>
        <begin position="256"/>
        <end position="275"/>
    </location>
</feature>
<protein>
    <recommendedName>
        <fullName evidence="13">XPG-I domain-containing protein</fullName>
    </recommendedName>
</protein>
<evidence type="ECO:0000313" key="12">
    <source>
        <dbReference type="Proteomes" id="UP001432322"/>
    </source>
</evidence>
<name>A0AAV5WTG9_9BILA</name>
<dbReference type="InterPro" id="IPR006084">
    <property type="entry name" value="XPG/Rad2"/>
</dbReference>
<feature type="compositionally biased region" description="Acidic residues" evidence="8">
    <location>
        <begin position="290"/>
        <end position="302"/>
    </location>
</feature>
<keyword evidence="4" id="KW-0479">Metal-binding</keyword>
<dbReference type="SUPFAM" id="SSF88723">
    <property type="entry name" value="PIN domain-like"/>
    <property type="match status" value="1"/>
</dbReference>
<proteinExistence type="predicted"/>
<dbReference type="GO" id="GO:0046872">
    <property type="term" value="F:metal ion binding"/>
    <property type="evidence" value="ECO:0007669"/>
    <property type="project" value="UniProtKB-KW"/>
</dbReference>
<dbReference type="AlphaFoldDB" id="A0AAV5WTG9"/>
<dbReference type="GO" id="GO:0005634">
    <property type="term" value="C:nucleus"/>
    <property type="evidence" value="ECO:0007669"/>
    <property type="project" value="UniProtKB-SubCell"/>
</dbReference>
<dbReference type="GO" id="GO:0016787">
    <property type="term" value="F:hydrolase activity"/>
    <property type="evidence" value="ECO:0007669"/>
    <property type="project" value="UniProtKB-KW"/>
</dbReference>
<evidence type="ECO:0000256" key="5">
    <source>
        <dbReference type="ARBA" id="ARBA00022801"/>
    </source>
</evidence>
<dbReference type="Pfam" id="PF00867">
    <property type="entry name" value="XPG_I"/>
    <property type="match status" value="1"/>
</dbReference>
<dbReference type="EMBL" id="BTSY01000006">
    <property type="protein sequence ID" value="GMT33553.1"/>
    <property type="molecule type" value="Genomic_DNA"/>
</dbReference>
<dbReference type="InterPro" id="IPR029060">
    <property type="entry name" value="PIN-like_dom_sf"/>
</dbReference>
<dbReference type="SMART" id="SM00484">
    <property type="entry name" value="XPGI"/>
    <property type="match status" value="1"/>
</dbReference>
<comment type="caution">
    <text evidence="11">The sequence shown here is derived from an EMBL/GenBank/DDBJ whole genome shotgun (WGS) entry which is preliminary data.</text>
</comment>
<dbReference type="Pfam" id="PF00752">
    <property type="entry name" value="XPG_N"/>
    <property type="match status" value="1"/>
</dbReference>
<gene>
    <name evidence="11" type="ORF">PFISCL1PPCAC_24850</name>
</gene>
<feature type="compositionally biased region" description="Basic residues" evidence="8">
    <location>
        <begin position="483"/>
        <end position="492"/>
    </location>
</feature>
<dbReference type="CDD" id="cd09868">
    <property type="entry name" value="PIN_XPG_RAD2"/>
    <property type="match status" value="2"/>
</dbReference>
<evidence type="ECO:0000256" key="8">
    <source>
        <dbReference type="SAM" id="MobiDB-lite"/>
    </source>
</evidence>
<evidence type="ECO:0000256" key="6">
    <source>
        <dbReference type="ARBA" id="ARBA00022842"/>
    </source>
</evidence>
<keyword evidence="6" id="KW-0460">Magnesium</keyword>
<feature type="compositionally biased region" description="Basic and acidic residues" evidence="8">
    <location>
        <begin position="836"/>
        <end position="852"/>
    </location>
</feature>
<dbReference type="Gene3D" id="1.10.150.20">
    <property type="entry name" value="5' to 3' exonuclease, C-terminal subdomain"/>
    <property type="match status" value="1"/>
</dbReference>
<dbReference type="PANTHER" id="PTHR16171:SF7">
    <property type="entry name" value="DNA REPAIR PROTEIN RAD2"/>
    <property type="match status" value="1"/>
</dbReference>
<dbReference type="GO" id="GO:0004520">
    <property type="term" value="F:DNA endonuclease activity"/>
    <property type="evidence" value="ECO:0007669"/>
    <property type="project" value="TreeGrafter"/>
</dbReference>
<feature type="domain" description="XPG-I" evidence="9">
    <location>
        <begin position="566"/>
        <end position="635"/>
    </location>
</feature>
<evidence type="ECO:0008006" key="13">
    <source>
        <dbReference type="Google" id="ProtNLM"/>
    </source>
</evidence>
<feature type="region of interest" description="Disordered" evidence="8">
    <location>
        <begin position="1"/>
        <end position="74"/>
    </location>
</feature>
<dbReference type="InterPro" id="IPR006085">
    <property type="entry name" value="XPG_DNA_repair_N"/>
</dbReference>
<organism evidence="11 12">
    <name type="scientific">Pristionchus fissidentatus</name>
    <dbReference type="NCBI Taxonomy" id="1538716"/>
    <lineage>
        <taxon>Eukaryota</taxon>
        <taxon>Metazoa</taxon>
        <taxon>Ecdysozoa</taxon>
        <taxon>Nematoda</taxon>
        <taxon>Chromadorea</taxon>
        <taxon>Rhabditida</taxon>
        <taxon>Rhabditina</taxon>
        <taxon>Diplogasteromorpha</taxon>
        <taxon>Diplogasteroidea</taxon>
        <taxon>Neodiplogasteridae</taxon>
        <taxon>Pristionchus</taxon>
    </lineage>
</organism>
<evidence type="ECO:0000256" key="3">
    <source>
        <dbReference type="ARBA" id="ARBA00022722"/>
    </source>
</evidence>
<feature type="compositionally biased region" description="Low complexity" evidence="8">
    <location>
        <begin position="1"/>
        <end position="11"/>
    </location>
</feature>
<dbReference type="Proteomes" id="UP001432322">
    <property type="component" value="Unassembled WGS sequence"/>
</dbReference>
<comment type="cofactor">
    <cofactor evidence="1">
        <name>Mg(2+)</name>
        <dbReference type="ChEBI" id="CHEBI:18420"/>
    </cofactor>
</comment>
<evidence type="ECO:0000259" key="9">
    <source>
        <dbReference type="SMART" id="SM00484"/>
    </source>
</evidence>